<sequence length="68" mass="7275">MKVGHVTERVNDGGLASNLDSEELDERGINLGATGRLALMAKLADGSGLQMPQYTLNALNMAQQSWCL</sequence>
<dbReference type="EMBL" id="CAJOBA010035960">
    <property type="protein sequence ID" value="CAF4014186.1"/>
    <property type="molecule type" value="Genomic_DNA"/>
</dbReference>
<evidence type="ECO:0000259" key="1">
    <source>
        <dbReference type="Pfam" id="PF15519"/>
    </source>
</evidence>
<comment type="caution">
    <text evidence="2">The sequence shown here is derived from an EMBL/GenBank/DDBJ whole genome shotgun (WGS) entry which is preliminary data.</text>
</comment>
<dbReference type="AlphaFoldDB" id="A0A8S2EMQ8"/>
<dbReference type="Pfam" id="PF15519">
    <property type="entry name" value="RBM39linker"/>
    <property type="match status" value="1"/>
</dbReference>
<dbReference type="Proteomes" id="UP000682733">
    <property type="component" value="Unassembled WGS sequence"/>
</dbReference>
<protein>
    <recommendedName>
        <fullName evidence="1">Splicing factor RBM39 linker domain-containing protein</fullName>
    </recommendedName>
</protein>
<name>A0A8S2EMQ8_9BILA</name>
<evidence type="ECO:0000313" key="2">
    <source>
        <dbReference type="EMBL" id="CAF1204611.1"/>
    </source>
</evidence>
<evidence type="ECO:0000313" key="4">
    <source>
        <dbReference type="Proteomes" id="UP000677228"/>
    </source>
</evidence>
<organism evidence="2 4">
    <name type="scientific">Didymodactylos carnosus</name>
    <dbReference type="NCBI Taxonomy" id="1234261"/>
    <lineage>
        <taxon>Eukaryota</taxon>
        <taxon>Metazoa</taxon>
        <taxon>Spiralia</taxon>
        <taxon>Gnathifera</taxon>
        <taxon>Rotifera</taxon>
        <taxon>Eurotatoria</taxon>
        <taxon>Bdelloidea</taxon>
        <taxon>Philodinida</taxon>
        <taxon>Philodinidae</taxon>
        <taxon>Didymodactylos</taxon>
    </lineage>
</organism>
<gene>
    <name evidence="2" type="ORF">OVA965_LOCUS24153</name>
    <name evidence="3" type="ORF">TMI583_LOCUS24873</name>
</gene>
<dbReference type="Proteomes" id="UP000677228">
    <property type="component" value="Unassembled WGS sequence"/>
</dbReference>
<evidence type="ECO:0000313" key="3">
    <source>
        <dbReference type="EMBL" id="CAF4014186.1"/>
    </source>
</evidence>
<feature type="domain" description="Splicing factor RBM39 linker" evidence="1">
    <location>
        <begin position="22"/>
        <end position="64"/>
    </location>
</feature>
<dbReference type="EMBL" id="CAJNOK010014427">
    <property type="protein sequence ID" value="CAF1204611.1"/>
    <property type="molecule type" value="Genomic_DNA"/>
</dbReference>
<accession>A0A8S2EMQ8</accession>
<reference evidence="2" key="1">
    <citation type="submission" date="2021-02" db="EMBL/GenBank/DDBJ databases">
        <authorList>
            <person name="Nowell W R."/>
        </authorList>
    </citation>
    <scope>NUCLEOTIDE SEQUENCE</scope>
</reference>
<dbReference type="InterPro" id="IPR029123">
    <property type="entry name" value="RBM39_linker"/>
</dbReference>
<proteinExistence type="predicted"/>